<accession>A0ABU9I6C0</accession>
<reference evidence="1 2" key="1">
    <citation type="submission" date="2024-04" db="EMBL/GenBank/DDBJ databases">
        <title>Flavobacterium sp. DGU41 16S ribosomal RNA gene Genome sequencing and assembly.</title>
        <authorList>
            <person name="Park S."/>
        </authorList>
    </citation>
    <scope>NUCLEOTIDE SEQUENCE [LARGE SCALE GENOMIC DNA]</scope>
    <source>
        <strain evidence="1 2">DGU41</strain>
    </source>
</reference>
<gene>
    <name evidence="1" type="ORF">AAEO58_04730</name>
</gene>
<evidence type="ECO:0008006" key="3">
    <source>
        <dbReference type="Google" id="ProtNLM"/>
    </source>
</evidence>
<organism evidence="1 2">
    <name type="scientific">Flavobacterium helocola</name>
    <dbReference type="NCBI Taxonomy" id="3139139"/>
    <lineage>
        <taxon>Bacteria</taxon>
        <taxon>Pseudomonadati</taxon>
        <taxon>Bacteroidota</taxon>
        <taxon>Flavobacteriia</taxon>
        <taxon>Flavobacteriales</taxon>
        <taxon>Flavobacteriaceae</taxon>
        <taxon>Flavobacterium</taxon>
    </lineage>
</organism>
<proteinExistence type="predicted"/>
<dbReference type="RefSeq" id="WP_341682296.1">
    <property type="nucleotide sequence ID" value="NZ_JBBYHT010000001.1"/>
</dbReference>
<evidence type="ECO:0000313" key="1">
    <source>
        <dbReference type="EMBL" id="MEL1247342.1"/>
    </source>
</evidence>
<dbReference type="Proteomes" id="UP001393056">
    <property type="component" value="Unassembled WGS sequence"/>
</dbReference>
<evidence type="ECO:0000313" key="2">
    <source>
        <dbReference type="Proteomes" id="UP001393056"/>
    </source>
</evidence>
<comment type="caution">
    <text evidence="1">The sequence shown here is derived from an EMBL/GenBank/DDBJ whole genome shotgun (WGS) entry which is preliminary data.</text>
</comment>
<name>A0ABU9I6C0_9FLAO</name>
<dbReference type="EMBL" id="JBBYHT010000001">
    <property type="protein sequence ID" value="MEL1247342.1"/>
    <property type="molecule type" value="Genomic_DNA"/>
</dbReference>
<sequence length="82" mass="9807">MGLKVVNFNQIKEIKFQNKSLYITNLQSYKNVVYALSTSEELYKIDSKNTITKVSVFEKHLKERFTKFKIQEIQFLFLHLTE</sequence>
<protein>
    <recommendedName>
        <fullName evidence="3">HTH LytTR-type domain-containing protein</fullName>
    </recommendedName>
</protein>
<keyword evidence="2" id="KW-1185">Reference proteome</keyword>